<evidence type="ECO:0000313" key="2">
    <source>
        <dbReference type="EMBL" id="MCY1583342.1"/>
    </source>
</evidence>
<proteinExistence type="predicted"/>
<evidence type="ECO:0000313" key="3">
    <source>
        <dbReference type="Proteomes" id="UP001072952"/>
    </source>
</evidence>
<organism evidence="2 3">
    <name type="scientific">Staphylococcus pettenkoferi</name>
    <dbReference type="NCBI Taxonomy" id="170573"/>
    <lineage>
        <taxon>Bacteria</taxon>
        <taxon>Bacillati</taxon>
        <taxon>Bacillota</taxon>
        <taxon>Bacilli</taxon>
        <taxon>Bacillales</taxon>
        <taxon>Staphylococcaceae</taxon>
        <taxon>Staphylococcus</taxon>
    </lineage>
</organism>
<sequence length="605" mass="69831">MVNNIMKYRDRENNWLKFSRETIKDVHGDMFYYRDLYDGNHHELFPRAKNLIKRGEIVDVYNENGMDSPKNVRTPYIMLNVTKMIVDIPSMFVGRSIGQFKTNHSAQSDAQSEIYDHEDTDNAQPDSEAREETEISKETNTLEQSQNARERKQNDDNEELFETNDTNKINETVEDPQQATIDQIIHNSNISHKMNMTQLQVDGGIVAVPSMKNNQISIDFKERNVYYPHEDNMGVDLVYEIPQTSEEEASNVNFVHVYTERQDGKSVKTYDRLYIRNDENDMALVDDPAIIDEKLRLKGNFIDGVLEKTFTGRQRTFVSYLPNDPTFMNPLGNSTLKGLDGRQEEVNWTLTRAAQTFERNGKPRISIPRGTMETLKQIASDKYNDENKIDHEMLEVTEIDEVTGKSLEIHQIDTEKIGDMSYVKEIVRAMLAETQTSENAVELVKRDSATPQSGTAKFYDLIVSIIKSEHLRDEYVEFLKDAVESALWFANREDENVIIERPNIMLKDMLPQPKQELSTDNIAKYNAGVQSLEETVRANNPDKSEEWVQEELRRIEDEKSSTNSMTQDVGALNLQQFMNNRDEDGNPLDENGNVIQQEDNDEDEE</sequence>
<feature type="compositionally biased region" description="Polar residues" evidence="1">
    <location>
        <begin position="138"/>
        <end position="147"/>
    </location>
</feature>
<dbReference type="Proteomes" id="UP001072952">
    <property type="component" value="Unassembled WGS sequence"/>
</dbReference>
<dbReference type="EMBL" id="JANSLD010000027">
    <property type="protein sequence ID" value="MCY1583342.1"/>
    <property type="molecule type" value="Genomic_DNA"/>
</dbReference>
<evidence type="ECO:0008006" key="4">
    <source>
        <dbReference type="Google" id="ProtNLM"/>
    </source>
</evidence>
<feature type="region of interest" description="Disordered" evidence="1">
    <location>
        <begin position="103"/>
        <end position="170"/>
    </location>
</feature>
<evidence type="ECO:0000256" key="1">
    <source>
        <dbReference type="SAM" id="MobiDB-lite"/>
    </source>
</evidence>
<keyword evidence="3" id="KW-1185">Reference proteome</keyword>
<accession>A0ABT4BN18</accession>
<dbReference type="RefSeq" id="WP_268213463.1">
    <property type="nucleotide sequence ID" value="NZ_JANSLD010000027.1"/>
</dbReference>
<gene>
    <name evidence="2" type="ORF">NW133_07345</name>
</gene>
<feature type="compositionally biased region" description="Polar residues" evidence="1">
    <location>
        <begin position="561"/>
        <end position="579"/>
    </location>
</feature>
<protein>
    <recommendedName>
        <fullName evidence="4">Phage portal protein</fullName>
    </recommendedName>
</protein>
<name>A0ABT4BN18_9STAP</name>
<reference evidence="2" key="1">
    <citation type="journal article" date="2022" name="Int. J. Mol. Sci.">
        <title>Phenotypic and Genotypic Virulence Characterisation of Staphylococcus pettenkoferi Strains Isolated from Human Bloodstream and Diabetic Foot Infections.</title>
        <authorList>
            <person name="Magnan C."/>
            <person name="Ahmad-Mansour N."/>
            <person name="Pouget C."/>
            <person name="Morsli M."/>
            <person name="Huc-Brandt S."/>
            <person name="Pantel A."/>
            <person name="Dunyach-Remy C."/>
            <person name="Sotto A."/>
            <person name="Molle V."/>
            <person name="Lavigne J.-P."/>
        </authorList>
    </citation>
    <scope>NUCLEOTIDE SEQUENCE</scope>
    <source>
        <strain evidence="2">NSP012P</strain>
    </source>
</reference>
<reference evidence="2" key="2">
    <citation type="submission" date="2022-08" db="EMBL/GenBank/DDBJ databases">
        <authorList>
            <person name="Magnan C."/>
        </authorList>
    </citation>
    <scope>NUCLEOTIDE SEQUENCE</scope>
    <source>
        <strain evidence="2">NSP012P</strain>
    </source>
</reference>
<feature type="region of interest" description="Disordered" evidence="1">
    <location>
        <begin position="555"/>
        <end position="605"/>
    </location>
</feature>
<comment type="caution">
    <text evidence="2">The sequence shown here is derived from an EMBL/GenBank/DDBJ whole genome shotgun (WGS) entry which is preliminary data.</text>
</comment>
<feature type="compositionally biased region" description="Basic and acidic residues" evidence="1">
    <location>
        <begin position="127"/>
        <end position="137"/>
    </location>
</feature>